<dbReference type="PANTHER" id="PTHR42879:SF2">
    <property type="entry name" value="3-OXOACYL-[ACYL-CARRIER-PROTEIN] REDUCTASE FABG"/>
    <property type="match status" value="1"/>
</dbReference>
<dbReference type="Proteomes" id="UP000001880">
    <property type="component" value="Chromosome"/>
</dbReference>
<gene>
    <name evidence="4" type="ordered locus">Hoch_5651</name>
</gene>
<evidence type="ECO:0000313" key="5">
    <source>
        <dbReference type="Proteomes" id="UP000001880"/>
    </source>
</evidence>
<feature type="domain" description="Ketoreductase" evidence="3">
    <location>
        <begin position="11"/>
        <end position="192"/>
    </location>
</feature>
<dbReference type="Gene3D" id="3.40.50.720">
    <property type="entry name" value="NAD(P)-binding Rossmann-like Domain"/>
    <property type="match status" value="1"/>
</dbReference>
<accession>D0LGA3</accession>
<dbReference type="PRINTS" id="PR00080">
    <property type="entry name" value="SDRFAMILY"/>
</dbReference>
<organism evidence="4 5">
    <name type="scientific">Haliangium ochraceum (strain DSM 14365 / JCM 11303 / SMP-2)</name>
    <dbReference type="NCBI Taxonomy" id="502025"/>
    <lineage>
        <taxon>Bacteria</taxon>
        <taxon>Pseudomonadati</taxon>
        <taxon>Myxococcota</taxon>
        <taxon>Polyangia</taxon>
        <taxon>Haliangiales</taxon>
        <taxon>Kofleriaceae</taxon>
        <taxon>Haliangium</taxon>
    </lineage>
</organism>
<dbReference type="InterPro" id="IPR002347">
    <property type="entry name" value="SDR_fam"/>
</dbReference>
<dbReference type="PROSITE" id="PS00061">
    <property type="entry name" value="ADH_SHORT"/>
    <property type="match status" value="1"/>
</dbReference>
<reference evidence="4 5" key="1">
    <citation type="journal article" date="2010" name="Stand. Genomic Sci.">
        <title>Complete genome sequence of Haliangium ochraceum type strain (SMP-2).</title>
        <authorList>
            <consortium name="US DOE Joint Genome Institute (JGI-PGF)"/>
            <person name="Ivanova N."/>
            <person name="Daum C."/>
            <person name="Lang E."/>
            <person name="Abt B."/>
            <person name="Kopitz M."/>
            <person name="Saunders E."/>
            <person name="Lapidus A."/>
            <person name="Lucas S."/>
            <person name="Glavina Del Rio T."/>
            <person name="Nolan M."/>
            <person name="Tice H."/>
            <person name="Copeland A."/>
            <person name="Cheng J.F."/>
            <person name="Chen F."/>
            <person name="Bruce D."/>
            <person name="Goodwin L."/>
            <person name="Pitluck S."/>
            <person name="Mavromatis K."/>
            <person name="Pati A."/>
            <person name="Mikhailova N."/>
            <person name="Chen A."/>
            <person name="Palaniappan K."/>
            <person name="Land M."/>
            <person name="Hauser L."/>
            <person name="Chang Y.J."/>
            <person name="Jeffries C.D."/>
            <person name="Detter J.C."/>
            <person name="Brettin T."/>
            <person name="Rohde M."/>
            <person name="Goker M."/>
            <person name="Bristow J."/>
            <person name="Markowitz V."/>
            <person name="Eisen J.A."/>
            <person name="Hugenholtz P."/>
            <person name="Kyrpides N.C."/>
            <person name="Klenk H.P."/>
        </authorList>
    </citation>
    <scope>NUCLEOTIDE SEQUENCE [LARGE SCALE GENOMIC DNA]</scope>
    <source>
        <strain evidence="5">DSM 14365 / CIP 107738 / JCM 11303 / AJ 13395 / SMP-2</strain>
    </source>
</reference>
<proteinExistence type="inferred from homology"/>
<dbReference type="STRING" id="502025.Hoch_5651"/>
<dbReference type="AlphaFoldDB" id="D0LGA3"/>
<dbReference type="InterPro" id="IPR050259">
    <property type="entry name" value="SDR"/>
</dbReference>
<evidence type="ECO:0000256" key="2">
    <source>
        <dbReference type="ARBA" id="ARBA00023002"/>
    </source>
</evidence>
<evidence type="ECO:0000256" key="1">
    <source>
        <dbReference type="ARBA" id="ARBA00006484"/>
    </source>
</evidence>
<dbReference type="FunFam" id="3.40.50.720:FF:000173">
    <property type="entry name" value="3-oxoacyl-[acyl-carrier protein] reductase"/>
    <property type="match status" value="1"/>
</dbReference>
<dbReference type="PANTHER" id="PTHR42879">
    <property type="entry name" value="3-OXOACYL-(ACYL-CARRIER-PROTEIN) REDUCTASE"/>
    <property type="match status" value="1"/>
</dbReference>
<dbReference type="InterPro" id="IPR020904">
    <property type="entry name" value="Sc_DH/Rdtase_CS"/>
</dbReference>
<keyword evidence="2" id="KW-0560">Oxidoreductase</keyword>
<sequence length="254" mass="26165">MAIEDKALAGRVALVTGGSRGIGRAICEALGKRGATVVVNYASREDAAKETAALVEAAGGKAVTCGFDVADTEALSREIKRLGKDLGGLDILVNNAGVAINGLIMRFKDDQWQKLMDINLRGAFAATRAAAPLLLKAKESGRVINLASVVGEMGNAGQAAYAASKAGLIGLTKSLAREFAGRGVCVNAVTPGYIETDMTAAEMPDAQREKLLAEIPLGRIGTPEDVAGMVAFLAGPEAGYITGEVLRINGGLHT</sequence>
<dbReference type="HOGENOM" id="CLU_010194_1_3_7"/>
<dbReference type="InterPro" id="IPR057326">
    <property type="entry name" value="KR_dom"/>
</dbReference>
<dbReference type="NCBIfam" id="NF009466">
    <property type="entry name" value="PRK12826.1-2"/>
    <property type="match status" value="1"/>
</dbReference>
<comment type="similarity">
    <text evidence="1">Belongs to the short-chain dehydrogenases/reductases (SDR) family.</text>
</comment>
<dbReference type="NCBIfam" id="NF005559">
    <property type="entry name" value="PRK07231.1"/>
    <property type="match status" value="1"/>
</dbReference>
<dbReference type="KEGG" id="hoh:Hoch_5651"/>
<evidence type="ECO:0000313" key="4">
    <source>
        <dbReference type="EMBL" id="ACY18128.1"/>
    </source>
</evidence>
<dbReference type="InterPro" id="IPR036291">
    <property type="entry name" value="NAD(P)-bd_dom_sf"/>
</dbReference>
<dbReference type="GO" id="GO:0016491">
    <property type="term" value="F:oxidoreductase activity"/>
    <property type="evidence" value="ECO:0007669"/>
    <property type="project" value="UniProtKB-KW"/>
</dbReference>
<dbReference type="GO" id="GO:0032787">
    <property type="term" value="P:monocarboxylic acid metabolic process"/>
    <property type="evidence" value="ECO:0007669"/>
    <property type="project" value="UniProtKB-ARBA"/>
</dbReference>
<dbReference type="SUPFAM" id="SSF51735">
    <property type="entry name" value="NAD(P)-binding Rossmann-fold domains"/>
    <property type="match status" value="1"/>
</dbReference>
<dbReference type="RefSeq" id="WP_012830720.1">
    <property type="nucleotide sequence ID" value="NC_013440.1"/>
</dbReference>
<protein>
    <submittedName>
        <fullName evidence="4">Short-chain dehydrogenase/reductase SDR</fullName>
    </submittedName>
</protein>
<evidence type="ECO:0000259" key="3">
    <source>
        <dbReference type="SMART" id="SM00822"/>
    </source>
</evidence>
<dbReference type="EMBL" id="CP001804">
    <property type="protein sequence ID" value="ACY18128.1"/>
    <property type="molecule type" value="Genomic_DNA"/>
</dbReference>
<dbReference type="SMART" id="SM00822">
    <property type="entry name" value="PKS_KR"/>
    <property type="match status" value="1"/>
</dbReference>
<dbReference type="eggNOG" id="COG1028">
    <property type="taxonomic scope" value="Bacteria"/>
</dbReference>
<dbReference type="PRINTS" id="PR00081">
    <property type="entry name" value="GDHRDH"/>
</dbReference>
<dbReference type="Pfam" id="PF13561">
    <property type="entry name" value="adh_short_C2"/>
    <property type="match status" value="1"/>
</dbReference>
<name>D0LGA3_HALO1</name>
<keyword evidence="5" id="KW-1185">Reference proteome</keyword>